<dbReference type="InterPro" id="IPR003593">
    <property type="entry name" value="AAA+_ATPase"/>
</dbReference>
<dbReference type="CDD" id="cd01131">
    <property type="entry name" value="PilT"/>
    <property type="match status" value="1"/>
</dbReference>
<comment type="caution">
    <text evidence="3">The sequence shown here is derived from an EMBL/GenBank/DDBJ whole genome shotgun (WGS) entry which is preliminary data.</text>
</comment>
<dbReference type="PANTHER" id="PTHR30486">
    <property type="entry name" value="TWITCHING MOTILITY PROTEIN PILT"/>
    <property type="match status" value="1"/>
</dbReference>
<dbReference type="GO" id="GO:0005524">
    <property type="term" value="F:ATP binding"/>
    <property type="evidence" value="ECO:0007669"/>
    <property type="project" value="InterPro"/>
</dbReference>
<dbReference type="SMART" id="SM00382">
    <property type="entry name" value="AAA"/>
    <property type="match status" value="1"/>
</dbReference>
<dbReference type="InterPro" id="IPR027417">
    <property type="entry name" value="P-loop_NTPase"/>
</dbReference>
<dbReference type="Gene3D" id="3.30.450.90">
    <property type="match status" value="1"/>
</dbReference>
<evidence type="ECO:0000259" key="2">
    <source>
        <dbReference type="PROSITE" id="PS00662"/>
    </source>
</evidence>
<name>A0A7V0T5B4_UNCW3</name>
<dbReference type="InterPro" id="IPR001482">
    <property type="entry name" value="T2SS/T4SS_dom"/>
</dbReference>
<evidence type="ECO:0000256" key="1">
    <source>
        <dbReference type="ARBA" id="ARBA00006611"/>
    </source>
</evidence>
<protein>
    <submittedName>
        <fullName evidence="3">Type IV pilus twitching motility protein PilT</fullName>
    </submittedName>
</protein>
<comment type="similarity">
    <text evidence="1">Belongs to the GSP E family.</text>
</comment>
<feature type="domain" description="Bacterial type II secretion system protein E" evidence="2">
    <location>
        <begin position="211"/>
        <end position="225"/>
    </location>
</feature>
<dbReference type="GO" id="GO:0016887">
    <property type="term" value="F:ATP hydrolysis activity"/>
    <property type="evidence" value="ECO:0007669"/>
    <property type="project" value="InterPro"/>
</dbReference>
<dbReference type="NCBIfam" id="TIGR01420">
    <property type="entry name" value="pilT_fam"/>
    <property type="match status" value="1"/>
</dbReference>
<dbReference type="Proteomes" id="UP000885672">
    <property type="component" value="Unassembled WGS sequence"/>
</dbReference>
<gene>
    <name evidence="3" type="ORF">ENN51_04240</name>
</gene>
<dbReference type="Gene3D" id="3.40.50.300">
    <property type="entry name" value="P-loop containing nucleotide triphosphate hydrolases"/>
    <property type="match status" value="1"/>
</dbReference>
<dbReference type="InterPro" id="IPR050921">
    <property type="entry name" value="T4SS_GSP_E_ATPase"/>
</dbReference>
<organism evidence="3">
    <name type="scientific">candidate division WOR-3 bacterium</name>
    <dbReference type="NCBI Taxonomy" id="2052148"/>
    <lineage>
        <taxon>Bacteria</taxon>
        <taxon>Bacteria division WOR-3</taxon>
    </lineage>
</organism>
<proteinExistence type="inferred from homology"/>
<dbReference type="SUPFAM" id="SSF52540">
    <property type="entry name" value="P-loop containing nucleoside triphosphate hydrolases"/>
    <property type="match status" value="1"/>
</dbReference>
<sequence>MDIDELLRYSAKYGASDLHITVGNPPIVRVNGRLKPIPGPALTPADAEALVFSILTEDQRAAVGRRREVDLSYTWGTVSGQAEPDSIGLEYVTADRIRARVNVFLDLTGVGAAFRIIPAAIRTLDELPAPPSVAELTRCVSGLVLVTGPTGCGKSTTLASMVDRIDEERSARIITIEDPIEYIFKGRNCLISQREIGTHSHSFAAALRATLREDPDVLLVGEMRDLETIRLALTAAETGHLVLSTLHTNNVAQTVDRVIDVFPADQHEYVRQIFANVIRGIISQQLLPRKDGRGRVAAMETLIATPAVRNMLRDAKSHQVFSLVQTGSEHGMQTLDQSLADLVRRNLITLEAAHAAATDRKLFAPTELPGPDGQR</sequence>
<dbReference type="PROSITE" id="PS00662">
    <property type="entry name" value="T2SP_E"/>
    <property type="match status" value="1"/>
</dbReference>
<evidence type="ECO:0000313" key="3">
    <source>
        <dbReference type="EMBL" id="HDQ99479.1"/>
    </source>
</evidence>
<dbReference type="EMBL" id="DSBX01000158">
    <property type="protein sequence ID" value="HDQ99479.1"/>
    <property type="molecule type" value="Genomic_DNA"/>
</dbReference>
<reference evidence="3" key="1">
    <citation type="journal article" date="2020" name="mSystems">
        <title>Genome- and Community-Level Interaction Insights into Carbon Utilization and Element Cycling Functions of Hydrothermarchaeota in Hydrothermal Sediment.</title>
        <authorList>
            <person name="Zhou Z."/>
            <person name="Liu Y."/>
            <person name="Xu W."/>
            <person name="Pan J."/>
            <person name="Luo Z.H."/>
            <person name="Li M."/>
        </authorList>
    </citation>
    <scope>NUCLEOTIDE SEQUENCE [LARGE SCALE GENOMIC DNA]</scope>
    <source>
        <strain evidence="3">SpSt-1182</strain>
    </source>
</reference>
<dbReference type="InterPro" id="IPR006321">
    <property type="entry name" value="PilT/PilU"/>
</dbReference>
<dbReference type="AlphaFoldDB" id="A0A7V0T5B4"/>
<dbReference type="Pfam" id="PF00437">
    <property type="entry name" value="T2SSE"/>
    <property type="match status" value="1"/>
</dbReference>
<accession>A0A7V0T5B4</accession>